<name>A0A0T6BA24_9SCAR</name>
<gene>
    <name evidence="1" type="ORF">AMK59_316</name>
</gene>
<sequence>MNEEIDEAEFYHQDFTTASEWEIFISRIEEVIREWKIDESKGADKELQYQGQWLCKSESIIFADINFQLSLYKHKSIIPTQYETDDDEVDDDKKSKNPIDTDFDFVLDDGDNSNVDKCITTWYGLKEYIVLCLRDNSVIVSPSRIKILLSSITIAIANTQCEVPIFVQIREKWQRLYLGVYEGNGIRTNYDMIHLAKCPQHCRYLSGLLDLFKTKIMSPTPLDPIIVSVQLTYHLTDFGKYIWKQELPDVETYSFDASSLTILPFGVSYDPISCIVLKATWSQLPDHLIVDSEIYSDLDPIQAPQWSTVIRMADQPVCLLADCLTEFIQLLHINLTVYDVLGDFATPLNNTTDSNPLDLLTEPHIPSISSVLKRATRPTSAHKNRKSIAPIPEESLEPLIYFLFPDAENQPQFPYSEKFHVDKVKNQNQTSDNKNFHHLFRGYKTCGHDSLVWRLSIVLAQATETLGGTKALAHLWYEFAQEMRYRWEKSYVIPG</sequence>
<reference evidence="1 2" key="1">
    <citation type="submission" date="2015-09" db="EMBL/GenBank/DDBJ databases">
        <title>Draft genome of the scarab beetle Oryctes borbonicus.</title>
        <authorList>
            <person name="Meyer J.M."/>
            <person name="Markov G.V."/>
            <person name="Baskaran P."/>
            <person name="Herrmann M."/>
            <person name="Sommer R.J."/>
            <person name="Roedelsperger C."/>
        </authorList>
    </citation>
    <scope>NUCLEOTIDE SEQUENCE [LARGE SCALE GENOMIC DNA]</scope>
    <source>
        <strain evidence="1">OB123</strain>
        <tissue evidence="1">Whole animal</tissue>
    </source>
</reference>
<dbReference type="OrthoDB" id="17346at2759"/>
<dbReference type="Proteomes" id="UP000051574">
    <property type="component" value="Unassembled WGS sequence"/>
</dbReference>
<dbReference type="EMBL" id="LJIG01002764">
    <property type="protein sequence ID" value="KRT84176.1"/>
    <property type="molecule type" value="Genomic_DNA"/>
</dbReference>
<comment type="caution">
    <text evidence="1">The sequence shown here is derived from an EMBL/GenBank/DDBJ whole genome shotgun (WGS) entry which is preliminary data.</text>
</comment>
<dbReference type="GO" id="GO:0005096">
    <property type="term" value="F:GTPase activator activity"/>
    <property type="evidence" value="ECO:0007669"/>
    <property type="project" value="InterPro"/>
</dbReference>
<dbReference type="AlphaFoldDB" id="A0A0T6BA24"/>
<dbReference type="PANTHER" id="PTHR21422:SF9">
    <property type="entry name" value="RAB3 GTPASE-ACTIVATING PROTEIN CATALYTIC SUBUNIT"/>
    <property type="match status" value="1"/>
</dbReference>
<accession>A0A0T6BA24</accession>
<protein>
    <submittedName>
        <fullName evidence="1">Uncharacterized protein</fullName>
    </submittedName>
</protein>
<proteinExistence type="predicted"/>
<evidence type="ECO:0000313" key="2">
    <source>
        <dbReference type="Proteomes" id="UP000051574"/>
    </source>
</evidence>
<dbReference type="PANTHER" id="PTHR21422">
    <property type="entry name" value="RAB3 GTPASE-ACTIVATING PROTEIN CATALYTIC SUBUNIT"/>
    <property type="match status" value="1"/>
</dbReference>
<keyword evidence="2" id="KW-1185">Reference proteome</keyword>
<evidence type="ECO:0000313" key="1">
    <source>
        <dbReference type="EMBL" id="KRT84176.1"/>
    </source>
</evidence>
<dbReference type="InterPro" id="IPR045700">
    <property type="entry name" value="Rab3GAP1"/>
</dbReference>
<organism evidence="1 2">
    <name type="scientific">Oryctes borbonicus</name>
    <dbReference type="NCBI Taxonomy" id="1629725"/>
    <lineage>
        <taxon>Eukaryota</taxon>
        <taxon>Metazoa</taxon>
        <taxon>Ecdysozoa</taxon>
        <taxon>Arthropoda</taxon>
        <taxon>Hexapoda</taxon>
        <taxon>Insecta</taxon>
        <taxon>Pterygota</taxon>
        <taxon>Neoptera</taxon>
        <taxon>Endopterygota</taxon>
        <taxon>Coleoptera</taxon>
        <taxon>Polyphaga</taxon>
        <taxon>Scarabaeiformia</taxon>
        <taxon>Scarabaeidae</taxon>
        <taxon>Dynastinae</taxon>
        <taxon>Oryctes</taxon>
    </lineage>
</organism>